<name>A0A0S2SNU0_9GAMM</name>
<dbReference type="InterPro" id="IPR011088">
    <property type="entry name" value="Phage_phiNM3_A0EWY4"/>
</dbReference>
<reference evidence="3 5" key="3">
    <citation type="submission" date="2021-09" db="EMBL/GenBank/DDBJ databases">
        <title>Aeromonas schubertii isolated from Asian sea bass.</title>
        <authorList>
            <person name="Pinpimai K."/>
        </authorList>
    </citation>
    <scope>NUCLEOTIDE SEQUENCE [LARGE SCALE GENOMIC DNA]</scope>
    <source>
        <strain evidence="3 5">CHULA2021a</strain>
    </source>
</reference>
<dbReference type="EMBL" id="CP013067">
    <property type="protein sequence ID" value="ALP43303.1"/>
    <property type="molecule type" value="Genomic_DNA"/>
</dbReference>
<dbReference type="Proteomes" id="UP000058114">
    <property type="component" value="Chromosome"/>
</dbReference>
<protein>
    <submittedName>
        <fullName evidence="3">DUF1523 family protein</fullName>
    </submittedName>
</protein>
<evidence type="ECO:0000313" key="5">
    <source>
        <dbReference type="Proteomes" id="UP000774958"/>
    </source>
</evidence>
<keyword evidence="1" id="KW-1133">Transmembrane helix</keyword>
<dbReference type="KEGG" id="asr:WL1483_3884"/>
<dbReference type="EMBL" id="JAIRBT010000003">
    <property type="protein sequence ID" value="MBZ6065205.1"/>
    <property type="molecule type" value="Genomic_DNA"/>
</dbReference>
<feature type="transmembrane region" description="Helical" evidence="1">
    <location>
        <begin position="9"/>
        <end position="28"/>
    </location>
</feature>
<feature type="transmembrane region" description="Helical" evidence="1">
    <location>
        <begin position="148"/>
        <end position="166"/>
    </location>
</feature>
<accession>A0A0S2SNU0</accession>
<evidence type="ECO:0000313" key="3">
    <source>
        <dbReference type="EMBL" id="MBZ6065205.1"/>
    </source>
</evidence>
<dbReference type="RefSeq" id="WP_060585269.1">
    <property type="nucleotide sequence ID" value="NZ_CP013067.1"/>
</dbReference>
<evidence type="ECO:0000313" key="4">
    <source>
        <dbReference type="Proteomes" id="UP000058114"/>
    </source>
</evidence>
<reference evidence="4" key="1">
    <citation type="submission" date="2015-10" db="EMBL/GenBank/DDBJ databases">
        <title>Complete Genome Sequence of Aeromonas schubertii strain WL1483.</title>
        <authorList>
            <person name="Liu L."/>
        </authorList>
    </citation>
    <scope>NUCLEOTIDE SEQUENCE [LARGE SCALE GENOMIC DNA]</scope>
    <source>
        <strain evidence="4">WL1483</strain>
    </source>
</reference>
<reference evidence="2 4" key="2">
    <citation type="journal article" date="2016" name="Genome Announc.">
        <title>Complete Genome Sequence of the Highly Virulent Aeromonas schubertii Strain WL1483, Isolated from Diseased Snakehead Fish (Channa argus) in China.</title>
        <authorList>
            <person name="Liu L."/>
            <person name="Li N."/>
            <person name="Zhang D."/>
            <person name="Fu X."/>
            <person name="Shi C."/>
            <person name="Lin Q."/>
            <person name="Hao G."/>
        </authorList>
    </citation>
    <scope>NUCLEOTIDE SEQUENCE [LARGE SCALE GENOMIC DNA]</scope>
    <source>
        <strain evidence="2 4">WL1483</strain>
    </source>
</reference>
<keyword evidence="1" id="KW-0812">Transmembrane</keyword>
<keyword evidence="1" id="KW-0472">Membrane</keyword>
<evidence type="ECO:0000313" key="2">
    <source>
        <dbReference type="EMBL" id="ALP43303.1"/>
    </source>
</evidence>
<proteinExistence type="predicted"/>
<organism evidence="2 4">
    <name type="scientific">Aeromonas schubertii</name>
    <dbReference type="NCBI Taxonomy" id="652"/>
    <lineage>
        <taxon>Bacteria</taxon>
        <taxon>Pseudomonadati</taxon>
        <taxon>Pseudomonadota</taxon>
        <taxon>Gammaproteobacteria</taxon>
        <taxon>Aeromonadales</taxon>
        <taxon>Aeromonadaceae</taxon>
        <taxon>Aeromonas</taxon>
    </lineage>
</organism>
<dbReference type="PATRIC" id="fig|652.5.peg.1613"/>
<keyword evidence="5" id="KW-1185">Reference proteome</keyword>
<dbReference type="Proteomes" id="UP000774958">
    <property type="component" value="Unassembled WGS sequence"/>
</dbReference>
<dbReference type="AlphaFoldDB" id="A0A0S2SNU0"/>
<gene>
    <name evidence="3" type="ORF">LA374_03130</name>
    <name evidence="2" type="ORF">WL1483_3884</name>
</gene>
<sequence>MKAKFEKPAFITLGIIALLSALWLDYYLPEKQVTAITGVEVKRTDKDGPISKKNPADGPTTDVYYIYTENAGDKVRVFRNEDTGWGWPFYFKFDAADVQAKAKSMEFDKKQALVTSYGWRINMFSMFPNVTKVQEAKADASTWSLFRWLWFGVWALVMGRAALWLWRAFEDAE</sequence>
<dbReference type="Pfam" id="PF07509">
    <property type="entry name" value="DUF1523"/>
    <property type="match status" value="1"/>
</dbReference>
<evidence type="ECO:0000256" key="1">
    <source>
        <dbReference type="SAM" id="Phobius"/>
    </source>
</evidence>